<evidence type="ECO:0008006" key="3">
    <source>
        <dbReference type="Google" id="ProtNLM"/>
    </source>
</evidence>
<sequence length="86" mass="9992">MYFFICCSVSSLQTPFYFCAVAKNAIFLFLTLHGNQGGPTDEADTVTRKPIFQRWRYQQFYLNPYQIQTGSIFLCITSHVYSSLKK</sequence>
<organism evidence="2">
    <name type="scientific">Klebsiella pneumoniae</name>
    <dbReference type="NCBI Taxonomy" id="573"/>
    <lineage>
        <taxon>Bacteria</taxon>
        <taxon>Pseudomonadati</taxon>
        <taxon>Pseudomonadota</taxon>
        <taxon>Gammaproteobacteria</taxon>
        <taxon>Enterobacterales</taxon>
        <taxon>Enterobacteriaceae</taxon>
        <taxon>Klebsiella/Raoultella group</taxon>
        <taxon>Klebsiella</taxon>
        <taxon>Klebsiella pneumoniae complex</taxon>
    </lineage>
</organism>
<keyword evidence="1" id="KW-0732">Signal</keyword>
<feature type="signal peptide" evidence="1">
    <location>
        <begin position="1"/>
        <end position="22"/>
    </location>
</feature>
<evidence type="ECO:0000313" key="2">
    <source>
        <dbReference type="EMBL" id="QTX14127.1"/>
    </source>
</evidence>
<feature type="chain" id="PRO_5032805134" description="Secreted protein" evidence="1">
    <location>
        <begin position="23"/>
        <end position="86"/>
    </location>
</feature>
<protein>
    <recommendedName>
        <fullName evidence="3">Secreted protein</fullName>
    </recommendedName>
</protein>
<name>A0A8B0SWH1_KLEPN</name>
<geneLocation type="plasmid" evidence="2">
    <name>p17-15-vir-like</name>
</geneLocation>
<evidence type="ECO:0000256" key="1">
    <source>
        <dbReference type="SAM" id="SignalP"/>
    </source>
</evidence>
<reference evidence="2" key="1">
    <citation type="submission" date="2020-01" db="EMBL/GenBank/DDBJ databases">
        <authorList>
            <person name="Qin S."/>
        </authorList>
    </citation>
    <scope>NUCLEOTIDE SEQUENCE</scope>
    <source>
        <strain evidence="2">CVir17-16-YZ6g</strain>
        <plasmid evidence="2">p17-15-vir-like</plasmid>
    </source>
</reference>
<dbReference type="EMBL" id="MN956836">
    <property type="protein sequence ID" value="QTX14127.1"/>
    <property type="molecule type" value="Genomic_DNA"/>
</dbReference>
<accession>A0A8B0SWH1</accession>
<keyword evidence="2" id="KW-0614">Plasmid</keyword>
<dbReference type="AlphaFoldDB" id="A0A8B0SWH1"/>
<proteinExistence type="predicted"/>